<comment type="caution">
    <text evidence="2">The sequence shown here is derived from an EMBL/GenBank/DDBJ whole genome shotgun (WGS) entry which is preliminary data.</text>
</comment>
<dbReference type="EMBL" id="JBBBZM010000213">
    <property type="protein sequence ID" value="KAL0631767.1"/>
    <property type="molecule type" value="Genomic_DNA"/>
</dbReference>
<evidence type="ECO:0000313" key="3">
    <source>
        <dbReference type="Proteomes" id="UP001447188"/>
    </source>
</evidence>
<dbReference type="Proteomes" id="UP001447188">
    <property type="component" value="Unassembled WGS sequence"/>
</dbReference>
<organism evidence="2 3">
    <name type="scientific">Discina gigas</name>
    <dbReference type="NCBI Taxonomy" id="1032678"/>
    <lineage>
        <taxon>Eukaryota</taxon>
        <taxon>Fungi</taxon>
        <taxon>Dikarya</taxon>
        <taxon>Ascomycota</taxon>
        <taxon>Pezizomycotina</taxon>
        <taxon>Pezizomycetes</taxon>
        <taxon>Pezizales</taxon>
        <taxon>Discinaceae</taxon>
        <taxon>Discina</taxon>
    </lineage>
</organism>
<dbReference type="InterPro" id="IPR027796">
    <property type="entry name" value="OTT_1508_deam-like"/>
</dbReference>
<keyword evidence="3" id="KW-1185">Reference proteome</keyword>
<feature type="compositionally biased region" description="Basic residues" evidence="1">
    <location>
        <begin position="484"/>
        <end position="494"/>
    </location>
</feature>
<proteinExistence type="predicted"/>
<evidence type="ECO:0000313" key="2">
    <source>
        <dbReference type="EMBL" id="KAL0631767.1"/>
    </source>
</evidence>
<accession>A0ABR3G7V8</accession>
<protein>
    <submittedName>
        <fullName evidence="2">Uncharacterized protein</fullName>
    </submittedName>
</protein>
<dbReference type="Pfam" id="PF14441">
    <property type="entry name" value="OTT_1508_deam"/>
    <property type="match status" value="1"/>
</dbReference>
<feature type="region of interest" description="Disordered" evidence="1">
    <location>
        <begin position="481"/>
        <end position="504"/>
    </location>
</feature>
<name>A0ABR3G7V8_9PEZI</name>
<evidence type="ECO:0000256" key="1">
    <source>
        <dbReference type="SAM" id="MobiDB-lite"/>
    </source>
</evidence>
<gene>
    <name evidence="2" type="ORF">Q9L58_009357</name>
</gene>
<sequence>MAAAVTIEDVNTIVAIATSRIGFTEIPGATARVDKLLLAGVPWEYNRFIAVLDAIASLAVCDREKQVIAVGLRNDLEEFQLLFAENGVVNPKVITHIGELWKMLAAYRTLPVEGRAQKQLQIVKSVYVHSYPKLIRRFTKRRWLVDMEVAFDGEVRTLPGTVTLVRGALDVISSLVTVRELLDKLAIWRPTVTKNKPDGNSKLFPTDAEWRKLIIEMDEATADLELVMKNESTCKEWARALEGISGLPAEPVDLFRAIQKLSSHHRHINHLLRYADTLEAHDDFVKARRLIALPVDPLRQSVMIPDNSEPGQVLQNIIMPFLPLGVDYDNEVAAVGTAVGTLPRTSDGIVHCECSLVARFHRDPPQRQPPINYIGVSKLSCAGCYSWLQAYNDTYDLKYHTQGTHGRWYPNWAIPSTVQDPKFLARIREVVGQSYKSFLAAGAGHVSRIGPSDSSDAEDIIPGRRGPVPVPIDRNVIRTSASSRSRRLAARRNRLAAGDAGGPG</sequence>
<reference evidence="2 3" key="1">
    <citation type="submission" date="2024-02" db="EMBL/GenBank/DDBJ databases">
        <title>Discinaceae phylogenomics.</title>
        <authorList>
            <person name="Dirks A.C."/>
            <person name="James T.Y."/>
        </authorList>
    </citation>
    <scope>NUCLEOTIDE SEQUENCE [LARGE SCALE GENOMIC DNA]</scope>
    <source>
        <strain evidence="2 3">ACD0624</strain>
    </source>
</reference>